<dbReference type="InterPro" id="IPR004305">
    <property type="entry name" value="Thiaminase-2/PQQC"/>
</dbReference>
<dbReference type="OrthoDB" id="3467339at2"/>
<sequence>MTIPARDLLETARRELAPGPDDNRLVPLVAAGKAGREVLGALAGEQYRIINSDWRSFLTLAARGGDGPTREFFAGLAHGEGLVLPKLVTFAAACGMDEAALREYRPRAGCQAYPAYVAWLALNADPRDAVLALVANFAAWGEYCGAVARGLREHYGFDDNGCAFFDFFASPAPEVEQQALAAVQTALDAGWDSATALGYGRLVQDYELMFWNTLAG</sequence>
<keyword evidence="4" id="KW-1185">Reference proteome</keyword>
<accession>A0A4D4IVU2</accession>
<dbReference type="SUPFAM" id="SSF48613">
    <property type="entry name" value="Heme oxygenase-like"/>
    <property type="match status" value="1"/>
</dbReference>
<dbReference type="EMBL" id="BJFL01000001">
    <property type="protein sequence ID" value="GDY28465.1"/>
    <property type="molecule type" value="Genomic_DNA"/>
</dbReference>
<feature type="domain" description="Thiaminase-2/PQQC" evidence="2">
    <location>
        <begin position="28"/>
        <end position="166"/>
    </location>
</feature>
<proteinExistence type="predicted"/>
<reference evidence="4" key="1">
    <citation type="submission" date="2019-04" db="EMBL/GenBank/DDBJ databases">
        <title>Draft genome sequence of Pseudonocardiaceae bacterium SL3-2-4.</title>
        <authorList>
            <person name="Ningsih F."/>
            <person name="Yokota A."/>
            <person name="Sakai Y."/>
            <person name="Nanatani K."/>
            <person name="Yabe S."/>
            <person name="Oetari A."/>
            <person name="Sjamsuridzal W."/>
        </authorList>
    </citation>
    <scope>NUCLEOTIDE SEQUENCE [LARGE SCALE GENOMIC DNA]</scope>
    <source>
        <strain evidence="4">SL3-2-4</strain>
    </source>
</reference>
<dbReference type="InterPro" id="IPR016084">
    <property type="entry name" value="Haem_Oase-like_multi-hlx"/>
</dbReference>
<protein>
    <recommendedName>
        <fullName evidence="2">Thiaminase-2/PQQC domain-containing protein</fullName>
    </recommendedName>
</protein>
<name>A0A4D4IVU2_9PSEU</name>
<evidence type="ECO:0000259" key="2">
    <source>
        <dbReference type="Pfam" id="PF03070"/>
    </source>
</evidence>
<dbReference type="AlphaFoldDB" id="A0A4D4IVU2"/>
<evidence type="ECO:0000256" key="1">
    <source>
        <dbReference type="ARBA" id="ARBA00004948"/>
    </source>
</evidence>
<gene>
    <name evidence="3" type="ORF">GTS_00980</name>
</gene>
<evidence type="ECO:0000313" key="3">
    <source>
        <dbReference type="EMBL" id="GDY28465.1"/>
    </source>
</evidence>
<dbReference type="Proteomes" id="UP000298860">
    <property type="component" value="Unassembled WGS sequence"/>
</dbReference>
<comment type="caution">
    <text evidence="3">The sequence shown here is derived from an EMBL/GenBank/DDBJ whole genome shotgun (WGS) entry which is preliminary data.</text>
</comment>
<dbReference type="Pfam" id="PF03070">
    <property type="entry name" value="TENA_THI-4"/>
    <property type="match status" value="1"/>
</dbReference>
<comment type="pathway">
    <text evidence="1">Cofactor biosynthesis; thiamine diphosphate biosynthesis.</text>
</comment>
<dbReference type="RefSeq" id="WP_137811689.1">
    <property type="nucleotide sequence ID" value="NZ_BJFL01000001.1"/>
</dbReference>
<evidence type="ECO:0000313" key="4">
    <source>
        <dbReference type="Proteomes" id="UP000298860"/>
    </source>
</evidence>
<organism evidence="3 4">
    <name type="scientific">Gandjariella thermophila</name>
    <dbReference type="NCBI Taxonomy" id="1931992"/>
    <lineage>
        <taxon>Bacteria</taxon>
        <taxon>Bacillati</taxon>
        <taxon>Actinomycetota</taxon>
        <taxon>Actinomycetes</taxon>
        <taxon>Pseudonocardiales</taxon>
        <taxon>Pseudonocardiaceae</taxon>
        <taxon>Gandjariella</taxon>
    </lineage>
</organism>
<dbReference type="Gene3D" id="1.20.910.10">
    <property type="entry name" value="Heme oxygenase-like"/>
    <property type="match status" value="1"/>
</dbReference>